<dbReference type="EMBL" id="FOBW01000012">
    <property type="protein sequence ID" value="SEN39534.1"/>
    <property type="molecule type" value="Genomic_DNA"/>
</dbReference>
<keyword evidence="8" id="KW-0547">Nucleotide-binding</keyword>
<comment type="catalytic activity">
    <reaction evidence="12">
        <text>3 propionate 3-nitronate + 3 O2 + H2O = 3 3-oxopropanoate + 2 nitrate + nitrite + H2O2 + 3 H(+)</text>
        <dbReference type="Rhea" id="RHEA:57332"/>
        <dbReference type="ChEBI" id="CHEBI:15377"/>
        <dbReference type="ChEBI" id="CHEBI:15378"/>
        <dbReference type="ChEBI" id="CHEBI:15379"/>
        <dbReference type="ChEBI" id="CHEBI:16240"/>
        <dbReference type="ChEBI" id="CHEBI:16301"/>
        <dbReference type="ChEBI" id="CHEBI:17632"/>
        <dbReference type="ChEBI" id="CHEBI:33190"/>
        <dbReference type="ChEBI" id="CHEBI:136067"/>
    </reaction>
</comment>
<proteinExistence type="inferred from homology"/>
<evidence type="ECO:0000256" key="1">
    <source>
        <dbReference type="ARBA" id="ARBA00001917"/>
    </source>
</evidence>
<dbReference type="InterPro" id="IPR004136">
    <property type="entry name" value="NMO"/>
</dbReference>
<name>A0A1H8G6Z8_9BACI</name>
<dbReference type="GO" id="GO:0000166">
    <property type="term" value="F:nucleotide binding"/>
    <property type="evidence" value="ECO:0007669"/>
    <property type="project" value="UniProtKB-KW"/>
</dbReference>
<comment type="cofactor">
    <cofactor evidence="1">
        <name>FMN</name>
        <dbReference type="ChEBI" id="CHEBI:58210"/>
    </cofactor>
</comment>
<comment type="similarity">
    <text evidence="3">Belongs to the nitronate monooxygenase family. NMO class I subfamily.</text>
</comment>
<keyword evidence="6" id="KW-0285">Flavoprotein</keyword>
<keyword evidence="10" id="KW-0503">Monooxygenase</keyword>
<keyword evidence="5" id="KW-0216">Detoxification</keyword>
<sequence length="342" mass="36831">MELASVRYPIIQAPMAGGVSNPTLASAVSNAGALGFLAGGYKSASQMREEILQMRKLTTQPFGVNVFVPGIDVVDTQAVANYAKLLKKTAQLLDVNVGEAKMDVDDEWEEKLEVLYEQRVPFVSFTFGCPSADVISRLRECGSCVMVTVTTPAEGILASDAGADVLVLQGIEAGGHRGSFLNSEEDDYSLATLLEVLQEEVRLPLVATGGIMHGLDISSLLEAGADAVQLGTAFLSCHESGANEVYKKALVDPQFDSTTVTRAFTGRRARGLTNAFILEHDSVAPAAYPHLHHMTKEIRKAAVDAKRPEFMSLWAGQRHELARDLPAARLVELLVKEAGFGW</sequence>
<evidence type="ECO:0000256" key="4">
    <source>
        <dbReference type="ARBA" id="ARBA00013457"/>
    </source>
</evidence>
<dbReference type="GO" id="GO:0009636">
    <property type="term" value="P:response to toxic substance"/>
    <property type="evidence" value="ECO:0007669"/>
    <property type="project" value="UniProtKB-KW"/>
</dbReference>
<keyword evidence="9" id="KW-0560">Oxidoreductase</keyword>
<reference evidence="14" key="1">
    <citation type="submission" date="2016-10" db="EMBL/GenBank/DDBJ databases">
        <authorList>
            <person name="Varghese N."/>
            <person name="Submissions S."/>
        </authorList>
    </citation>
    <scope>NUCLEOTIDE SEQUENCE [LARGE SCALE GENOMIC DNA]</scope>
    <source>
        <strain evidence="14">B48,IBRC-M 10115,DSM 25386,CECT 8001</strain>
    </source>
</reference>
<dbReference type="STRING" id="930146.SAMN05192533_112109"/>
<protein>
    <recommendedName>
        <fullName evidence="4">Probable nitronate monooxygenase</fullName>
    </recommendedName>
    <alternativeName>
        <fullName evidence="11">Propionate 3-nitronate monooxygenase</fullName>
    </alternativeName>
</protein>
<organism evidence="13 14">
    <name type="scientific">Mesobacillus persicus</name>
    <dbReference type="NCBI Taxonomy" id="930146"/>
    <lineage>
        <taxon>Bacteria</taxon>
        <taxon>Bacillati</taxon>
        <taxon>Bacillota</taxon>
        <taxon>Bacilli</taxon>
        <taxon>Bacillales</taxon>
        <taxon>Bacillaceae</taxon>
        <taxon>Mesobacillus</taxon>
    </lineage>
</organism>
<evidence type="ECO:0000256" key="3">
    <source>
        <dbReference type="ARBA" id="ARBA00009881"/>
    </source>
</evidence>
<evidence type="ECO:0000256" key="5">
    <source>
        <dbReference type="ARBA" id="ARBA00022575"/>
    </source>
</evidence>
<dbReference type="PANTHER" id="PTHR42747:SF3">
    <property type="entry name" value="NITRONATE MONOOXYGENASE-RELATED"/>
    <property type="match status" value="1"/>
</dbReference>
<keyword evidence="7" id="KW-0288">FMN</keyword>
<dbReference type="Gene3D" id="3.20.20.70">
    <property type="entry name" value="Aldolase class I"/>
    <property type="match status" value="1"/>
</dbReference>
<dbReference type="Proteomes" id="UP000198553">
    <property type="component" value="Unassembled WGS sequence"/>
</dbReference>
<accession>A0A1H8G6Z8</accession>
<dbReference type="Pfam" id="PF03060">
    <property type="entry name" value="NMO"/>
    <property type="match status" value="1"/>
</dbReference>
<evidence type="ECO:0000256" key="10">
    <source>
        <dbReference type="ARBA" id="ARBA00023033"/>
    </source>
</evidence>
<evidence type="ECO:0000256" key="6">
    <source>
        <dbReference type="ARBA" id="ARBA00022630"/>
    </source>
</evidence>
<dbReference type="CDD" id="cd04730">
    <property type="entry name" value="NPD_like"/>
    <property type="match status" value="1"/>
</dbReference>
<keyword evidence="14" id="KW-1185">Reference proteome</keyword>
<evidence type="ECO:0000256" key="9">
    <source>
        <dbReference type="ARBA" id="ARBA00023002"/>
    </source>
</evidence>
<gene>
    <name evidence="13" type="ORF">SAMN05192533_112109</name>
</gene>
<comment type="function">
    <text evidence="2">Nitronate monooxygenase that uses molecular oxygen to catalyze the oxidative denitrification of alkyl nitronates. Acts on propionate 3-nitronate (P3N), the presumed physiological substrate. Probably functions in the detoxification of P3N, a metabolic poison produced by plants and fungi as a defense mechanism.</text>
</comment>
<evidence type="ECO:0000256" key="8">
    <source>
        <dbReference type="ARBA" id="ARBA00022741"/>
    </source>
</evidence>
<dbReference type="FunFam" id="3.20.20.70:FF:000154">
    <property type="entry name" value="Probable nitronate monooxygenase"/>
    <property type="match status" value="1"/>
</dbReference>
<evidence type="ECO:0000256" key="7">
    <source>
        <dbReference type="ARBA" id="ARBA00022643"/>
    </source>
</evidence>
<evidence type="ECO:0000256" key="12">
    <source>
        <dbReference type="ARBA" id="ARBA00049401"/>
    </source>
</evidence>
<dbReference type="SUPFAM" id="SSF51412">
    <property type="entry name" value="Inosine monophosphate dehydrogenase (IMPDH)"/>
    <property type="match status" value="1"/>
</dbReference>
<evidence type="ECO:0000256" key="11">
    <source>
        <dbReference type="ARBA" id="ARBA00031155"/>
    </source>
</evidence>
<dbReference type="GO" id="GO:0018580">
    <property type="term" value="F:nitronate monooxygenase activity"/>
    <property type="evidence" value="ECO:0007669"/>
    <property type="project" value="InterPro"/>
</dbReference>
<dbReference type="PANTHER" id="PTHR42747">
    <property type="entry name" value="NITRONATE MONOOXYGENASE-RELATED"/>
    <property type="match status" value="1"/>
</dbReference>
<dbReference type="InterPro" id="IPR013785">
    <property type="entry name" value="Aldolase_TIM"/>
</dbReference>
<evidence type="ECO:0000313" key="13">
    <source>
        <dbReference type="EMBL" id="SEN39534.1"/>
    </source>
</evidence>
<evidence type="ECO:0000313" key="14">
    <source>
        <dbReference type="Proteomes" id="UP000198553"/>
    </source>
</evidence>
<dbReference type="RefSeq" id="WP_211482082.1">
    <property type="nucleotide sequence ID" value="NZ_FOBW01000012.1"/>
</dbReference>
<dbReference type="AlphaFoldDB" id="A0A1H8G6Z8"/>
<evidence type="ECO:0000256" key="2">
    <source>
        <dbReference type="ARBA" id="ARBA00003535"/>
    </source>
</evidence>